<keyword evidence="3 6" id="KW-1133">Transmembrane helix</keyword>
<evidence type="ECO:0000256" key="3">
    <source>
        <dbReference type="ARBA" id="ARBA00022989"/>
    </source>
</evidence>
<dbReference type="OrthoDB" id="3026777at2759"/>
<feature type="transmembrane region" description="Helical" evidence="6">
    <location>
        <begin position="136"/>
        <end position="155"/>
    </location>
</feature>
<feature type="transmembrane region" description="Helical" evidence="6">
    <location>
        <begin position="102"/>
        <end position="124"/>
    </location>
</feature>
<protein>
    <recommendedName>
        <fullName evidence="7">Major facilitator superfamily (MFS) profile domain-containing protein</fullName>
    </recommendedName>
</protein>
<keyword evidence="4 6" id="KW-0472">Membrane</keyword>
<evidence type="ECO:0000256" key="4">
    <source>
        <dbReference type="ARBA" id="ARBA00023136"/>
    </source>
</evidence>
<dbReference type="Gene3D" id="1.20.1250.20">
    <property type="entry name" value="MFS general substrate transporter like domains"/>
    <property type="match status" value="2"/>
</dbReference>
<gene>
    <name evidence="8" type="ORF">VHEMI00953</name>
</gene>
<organism evidence="8 9">
    <name type="scientific">[Torrubiella] hemipterigena</name>
    <dbReference type="NCBI Taxonomy" id="1531966"/>
    <lineage>
        <taxon>Eukaryota</taxon>
        <taxon>Fungi</taxon>
        <taxon>Dikarya</taxon>
        <taxon>Ascomycota</taxon>
        <taxon>Pezizomycotina</taxon>
        <taxon>Sordariomycetes</taxon>
        <taxon>Hypocreomycetidae</taxon>
        <taxon>Hypocreales</taxon>
        <taxon>Clavicipitaceae</taxon>
        <taxon>Clavicipitaceae incertae sedis</taxon>
        <taxon>'Torrubiella' clade</taxon>
    </lineage>
</organism>
<dbReference type="PANTHER" id="PTHR23507">
    <property type="entry name" value="ZGC:174356"/>
    <property type="match status" value="1"/>
</dbReference>
<dbReference type="CDD" id="cd06174">
    <property type="entry name" value="MFS"/>
    <property type="match status" value="1"/>
</dbReference>
<dbReference type="PROSITE" id="PS50850">
    <property type="entry name" value="MFS"/>
    <property type="match status" value="1"/>
</dbReference>
<comment type="subcellular location">
    <subcellularLocation>
        <location evidence="1">Membrane</location>
        <topology evidence="1">Multi-pass membrane protein</topology>
    </subcellularLocation>
</comment>
<feature type="compositionally biased region" description="Acidic residues" evidence="5">
    <location>
        <begin position="1"/>
        <end position="12"/>
    </location>
</feature>
<feature type="transmembrane region" description="Helical" evidence="6">
    <location>
        <begin position="340"/>
        <end position="362"/>
    </location>
</feature>
<dbReference type="PANTHER" id="PTHR23507:SF1">
    <property type="entry name" value="FI18259P1-RELATED"/>
    <property type="match status" value="1"/>
</dbReference>
<evidence type="ECO:0000256" key="5">
    <source>
        <dbReference type="SAM" id="MobiDB-lite"/>
    </source>
</evidence>
<keyword evidence="2 6" id="KW-0812">Transmembrane</keyword>
<dbReference type="HOGENOM" id="CLU_013756_0_0_1"/>
<evidence type="ECO:0000313" key="8">
    <source>
        <dbReference type="EMBL" id="CEJ80788.1"/>
    </source>
</evidence>
<dbReference type="GO" id="GO:0022857">
    <property type="term" value="F:transmembrane transporter activity"/>
    <property type="evidence" value="ECO:0007669"/>
    <property type="project" value="InterPro"/>
</dbReference>
<feature type="transmembrane region" description="Helical" evidence="6">
    <location>
        <begin position="205"/>
        <end position="228"/>
    </location>
</feature>
<feature type="transmembrane region" description="Helical" evidence="6">
    <location>
        <begin position="469"/>
        <end position="489"/>
    </location>
</feature>
<dbReference type="InterPro" id="IPR036259">
    <property type="entry name" value="MFS_trans_sf"/>
</dbReference>
<feature type="transmembrane region" description="Helical" evidence="6">
    <location>
        <begin position="45"/>
        <end position="65"/>
    </location>
</feature>
<dbReference type="InterPro" id="IPR020846">
    <property type="entry name" value="MFS_dom"/>
</dbReference>
<feature type="transmembrane region" description="Helical" evidence="6">
    <location>
        <begin position="167"/>
        <end position="193"/>
    </location>
</feature>
<evidence type="ECO:0000256" key="2">
    <source>
        <dbReference type="ARBA" id="ARBA00022692"/>
    </source>
</evidence>
<keyword evidence="9" id="KW-1185">Reference proteome</keyword>
<feature type="transmembrane region" description="Helical" evidence="6">
    <location>
        <begin position="298"/>
        <end position="320"/>
    </location>
</feature>
<proteinExistence type="predicted"/>
<dbReference type="Proteomes" id="UP000039046">
    <property type="component" value="Unassembled WGS sequence"/>
</dbReference>
<dbReference type="SUPFAM" id="SSF103473">
    <property type="entry name" value="MFS general substrate transporter"/>
    <property type="match status" value="1"/>
</dbReference>
<feature type="transmembrane region" description="Helical" evidence="6">
    <location>
        <begin position="234"/>
        <end position="254"/>
    </location>
</feature>
<dbReference type="GO" id="GO:0016020">
    <property type="term" value="C:membrane"/>
    <property type="evidence" value="ECO:0007669"/>
    <property type="project" value="UniProtKB-SubCell"/>
</dbReference>
<accession>A0A0A1SKN1</accession>
<feature type="transmembrane region" description="Helical" evidence="6">
    <location>
        <begin position="400"/>
        <end position="422"/>
    </location>
</feature>
<feature type="transmembrane region" description="Helical" evidence="6">
    <location>
        <begin position="434"/>
        <end position="457"/>
    </location>
</feature>
<evidence type="ECO:0000313" key="9">
    <source>
        <dbReference type="Proteomes" id="UP000039046"/>
    </source>
</evidence>
<feature type="region of interest" description="Disordered" evidence="5">
    <location>
        <begin position="1"/>
        <end position="24"/>
    </location>
</feature>
<dbReference type="AlphaFoldDB" id="A0A0A1SKN1"/>
<dbReference type="Pfam" id="PF07690">
    <property type="entry name" value="MFS_1"/>
    <property type="match status" value="1"/>
</dbReference>
<feature type="domain" description="Major facilitator superfamily (MFS) profile" evidence="7">
    <location>
        <begin position="46"/>
        <end position="495"/>
    </location>
</feature>
<feature type="transmembrane region" description="Helical" evidence="6">
    <location>
        <begin position="374"/>
        <end position="394"/>
    </location>
</feature>
<evidence type="ECO:0000256" key="1">
    <source>
        <dbReference type="ARBA" id="ARBA00004141"/>
    </source>
</evidence>
<dbReference type="InterPro" id="IPR011701">
    <property type="entry name" value="MFS"/>
</dbReference>
<reference evidence="8 9" key="1">
    <citation type="journal article" date="2015" name="Genome Announc.">
        <title>Draft Genome Sequence and Gene Annotation of the Entomopathogenic Fungus Verticillium hemipterigenum.</title>
        <authorList>
            <person name="Horn F."/>
            <person name="Habel A."/>
            <person name="Scharf D.H."/>
            <person name="Dworschak J."/>
            <person name="Brakhage A.A."/>
            <person name="Guthke R."/>
            <person name="Hertweck C."/>
            <person name="Linde J."/>
        </authorList>
    </citation>
    <scope>NUCLEOTIDE SEQUENCE [LARGE SCALE GENOMIC DNA]</scope>
</reference>
<dbReference type="EMBL" id="CDHN01000001">
    <property type="protein sequence ID" value="CEJ80788.1"/>
    <property type="molecule type" value="Genomic_DNA"/>
</dbReference>
<name>A0A0A1SKN1_9HYPO</name>
<evidence type="ECO:0000259" key="7">
    <source>
        <dbReference type="PROSITE" id="PS50850"/>
    </source>
</evidence>
<sequence>MSDLELNGEEDAPLLPSDQQQRQSELDPHCRITAARWQVSSPRTIVYLAILIKFFTVASGMLLLVPLFRIIEDTICHVHYNDDSSDFIEEKKCKVKEVQARLAYLLGWFGLVSSVISLVVAFPYGTLADKIGRKPTLLLAAIGVYSSFGFSPLLLGALNHVVRRNPYILMLGYIFLLIGGGVPVLISMLYAIVTDVSPQKEKARNFLYLTFGATAGGLLGPLLAGILMETFNPWIPVYLAIASTPVMLFAVLLIPETMHIVAKATTDDDESSGLESIRTHVFKGLKDLKESFRMLKDVNVPLILVTFFVQTPRFAAYTSTLQQHISTHFGWTLAQTSVLLSPYGLLNLLILALLPVAGDVLISPRFGYSIARKDLFLTQISSILLVVGAIIEGFSQTSVLFLFGLFVQTLGAADSPLARATLVHYFDPVYTSRMYALLGMAEILGSFIGGPILAILFDIGLQKREGWIGLPWFYVAALCSLALAALFFVRLPRTRPVAGGDDEAPVGDEDDIVI</sequence>
<evidence type="ECO:0000256" key="6">
    <source>
        <dbReference type="SAM" id="Phobius"/>
    </source>
</evidence>